<sequence>MLHLTPPQGTILETLRLTQQKMTVEGLQSNARGPGLVTFGPDRVMEFCNNNNLQLIVRANECVMDGFERFAQGHLITLFSATNYCGTANNAGAILVLGRDLVVVPKLIHPLPLAISSPETSPERHIEYTWMQELNANRPPTPTRGRPQVSNEHGHACLVDLTTRLSKTSCHTSLGKVTSIIDGLKRLYNEKLKPLEKNLDEAVKKLKQQGIEVLGLKYGKIDVIVSNAAANPSIDTILDSQESALDKLWEINRKTAILLLQDASPHLTKGSSIVFISSLSAFQPPSSMAMYGVTKTDLLGLTKRNAIEEKTPLKRLGTPEDMAAATAFLASDEASYITAKFARTKYHQDLINFVIIQWPNLVMVPHHVGMLMALAGYPHHVDVLHVMAPQSSPCRRAAGVSSSLSGCAVGDGSSPCGRAAGIGCDSSPCALTAGDGSSPCRRAADIGSLTIRTLTVANFATGEKVCL</sequence>
<dbReference type="InterPro" id="IPR036291">
    <property type="entry name" value="NAD(P)-bd_dom_sf"/>
</dbReference>
<dbReference type="PANTHER" id="PTHR46422">
    <property type="entry name" value="SERINE/THREONINE-PROTEIN PHOSPHATASE BSL3"/>
    <property type="match status" value="1"/>
</dbReference>
<gene>
    <name evidence="1" type="ORF">Tco_0702502</name>
</gene>
<name>A0ABQ4XXT2_9ASTR</name>
<dbReference type="PANTHER" id="PTHR46422:SF4">
    <property type="entry name" value="SERINE_THREONINE-PROTEIN PHOSPHATASE BSL3"/>
    <property type="match status" value="1"/>
</dbReference>
<dbReference type="InterPro" id="IPR029052">
    <property type="entry name" value="Metallo-depent_PP-like"/>
</dbReference>
<evidence type="ECO:0000313" key="1">
    <source>
        <dbReference type="EMBL" id="GJS69661.1"/>
    </source>
</evidence>
<dbReference type="PRINTS" id="PR00081">
    <property type="entry name" value="GDHRDH"/>
</dbReference>
<dbReference type="Gene3D" id="3.40.50.720">
    <property type="entry name" value="NAD(P)-binding Rossmann-like Domain"/>
    <property type="match status" value="1"/>
</dbReference>
<dbReference type="Gene3D" id="3.60.21.10">
    <property type="match status" value="1"/>
</dbReference>
<reference evidence="1" key="1">
    <citation type="journal article" date="2022" name="Int. J. Mol. Sci.">
        <title>Draft Genome of Tanacetum Coccineum: Genomic Comparison of Closely Related Tanacetum-Family Plants.</title>
        <authorList>
            <person name="Yamashiro T."/>
            <person name="Shiraishi A."/>
            <person name="Nakayama K."/>
            <person name="Satake H."/>
        </authorList>
    </citation>
    <scope>NUCLEOTIDE SEQUENCE</scope>
</reference>
<organism evidence="1 2">
    <name type="scientific">Tanacetum coccineum</name>
    <dbReference type="NCBI Taxonomy" id="301880"/>
    <lineage>
        <taxon>Eukaryota</taxon>
        <taxon>Viridiplantae</taxon>
        <taxon>Streptophyta</taxon>
        <taxon>Embryophyta</taxon>
        <taxon>Tracheophyta</taxon>
        <taxon>Spermatophyta</taxon>
        <taxon>Magnoliopsida</taxon>
        <taxon>eudicotyledons</taxon>
        <taxon>Gunneridae</taxon>
        <taxon>Pentapetalae</taxon>
        <taxon>asterids</taxon>
        <taxon>campanulids</taxon>
        <taxon>Asterales</taxon>
        <taxon>Asteraceae</taxon>
        <taxon>Asteroideae</taxon>
        <taxon>Anthemideae</taxon>
        <taxon>Anthemidinae</taxon>
        <taxon>Tanacetum</taxon>
    </lineage>
</organism>
<dbReference type="SUPFAM" id="SSF56300">
    <property type="entry name" value="Metallo-dependent phosphatases"/>
    <property type="match status" value="1"/>
</dbReference>
<dbReference type="InterPro" id="IPR002347">
    <property type="entry name" value="SDR_fam"/>
</dbReference>
<dbReference type="Proteomes" id="UP001151760">
    <property type="component" value="Unassembled WGS sequence"/>
</dbReference>
<evidence type="ECO:0000313" key="2">
    <source>
        <dbReference type="Proteomes" id="UP001151760"/>
    </source>
</evidence>
<dbReference type="SUPFAM" id="SSF51735">
    <property type="entry name" value="NAD(P)-binding Rossmann-fold domains"/>
    <property type="match status" value="1"/>
</dbReference>
<dbReference type="EMBL" id="BQNB010009877">
    <property type="protein sequence ID" value="GJS69661.1"/>
    <property type="molecule type" value="Genomic_DNA"/>
</dbReference>
<reference evidence="1" key="2">
    <citation type="submission" date="2022-01" db="EMBL/GenBank/DDBJ databases">
        <authorList>
            <person name="Yamashiro T."/>
            <person name="Shiraishi A."/>
            <person name="Satake H."/>
            <person name="Nakayama K."/>
        </authorList>
    </citation>
    <scope>NUCLEOTIDE SEQUENCE</scope>
</reference>
<accession>A0ABQ4XXT2</accession>
<protein>
    <submittedName>
        <fullName evidence="1">Serine/threonine-protein phosphatase BSL3-like protein</fullName>
    </submittedName>
</protein>
<keyword evidence="2" id="KW-1185">Reference proteome</keyword>
<proteinExistence type="predicted"/>
<dbReference type="Pfam" id="PF13561">
    <property type="entry name" value="adh_short_C2"/>
    <property type="match status" value="1"/>
</dbReference>
<comment type="caution">
    <text evidence="1">The sequence shown here is derived from an EMBL/GenBank/DDBJ whole genome shotgun (WGS) entry which is preliminary data.</text>
</comment>